<dbReference type="OrthoDB" id="9802365at2"/>
<reference evidence="17 18" key="1">
    <citation type="submission" date="2019-07" db="EMBL/GenBank/DDBJ databases">
        <title>Qingshengfaniella alkalisoli gen. nov., sp. nov., isolated from saline soil.</title>
        <authorList>
            <person name="Xu L."/>
            <person name="Huang X.-X."/>
            <person name="Sun J.-Q."/>
        </authorList>
    </citation>
    <scope>NUCLEOTIDE SEQUENCE [LARGE SCALE GENOMIC DNA]</scope>
    <source>
        <strain evidence="17 18">DSM 27279</strain>
    </source>
</reference>
<sequence>MAARACPAAPAPRRSSASCSSSGPPSTAPAARSSDDAAASVIPMPISDAFAERIIRWQRSHGRHALPWQNTRDPYRIWLSEIMLQQTQVATVIPYYERFLARYPDVASLAAAPDADVMALWAGLGYYTRARNLHRCAREIVAQWEGRFPPDAERIATLPGIGRSTAAAVAAFAYGERAAILDGNVRRVFARHFGMAGDPASAKVQAGMWERADAELPAPGPAQADDMRAYTQGLMDLGATLCTRGVPDCARCPVRETCVALREARQHELPTPRKRKAVPERSAHLLWVEHRGRTLFERRPPSGIWGGLLSLPEFEGEDAAAACRRLGVEPGQIDRLDPFVHTFTHFRLTATPWRVAAAGIALREADRHEWLEPERLADGGLPAPIKKLLCDRRQGGLF</sequence>
<keyword evidence="9" id="KW-0378">Hydrolase</keyword>
<keyword evidence="7" id="KW-0479">Metal-binding</keyword>
<protein>
    <recommendedName>
        <fullName evidence="5 14">Adenine DNA glycosylase</fullName>
        <ecNumber evidence="4 14">3.2.2.31</ecNumber>
    </recommendedName>
</protein>
<keyword evidence="18" id="KW-1185">Reference proteome</keyword>
<evidence type="ECO:0000256" key="14">
    <source>
        <dbReference type="RuleBase" id="RU365096"/>
    </source>
</evidence>
<feature type="region of interest" description="Disordered" evidence="15">
    <location>
        <begin position="1"/>
        <end position="36"/>
    </location>
</feature>
<dbReference type="InterPro" id="IPR004036">
    <property type="entry name" value="Endonuclease-III-like_CS2"/>
</dbReference>
<evidence type="ECO:0000256" key="12">
    <source>
        <dbReference type="ARBA" id="ARBA00023204"/>
    </source>
</evidence>
<comment type="function">
    <text evidence="2">Adenine glycosylase active on G-A mispairs. MutY also corrects error-prone DNA synthesis past GO lesions which are due to the oxidatively damaged form of guanine: 7,8-dihydro-8-oxoguanine (8-oxo-dGTP).</text>
</comment>
<evidence type="ECO:0000256" key="15">
    <source>
        <dbReference type="SAM" id="MobiDB-lite"/>
    </source>
</evidence>
<keyword evidence="12" id="KW-0234">DNA repair</keyword>
<evidence type="ECO:0000313" key="18">
    <source>
        <dbReference type="Proteomes" id="UP000318405"/>
    </source>
</evidence>
<keyword evidence="8 14" id="KW-0227">DNA damage</keyword>
<dbReference type="GO" id="GO:0034039">
    <property type="term" value="F:8-oxo-7,8-dihydroguanine DNA N-glycosylase activity"/>
    <property type="evidence" value="ECO:0007669"/>
    <property type="project" value="TreeGrafter"/>
</dbReference>
<dbReference type="Gene3D" id="1.10.1670.10">
    <property type="entry name" value="Helix-hairpin-Helix base-excision DNA repair enzymes (C-terminal)"/>
    <property type="match status" value="1"/>
</dbReference>
<dbReference type="Gene3D" id="3.90.79.10">
    <property type="entry name" value="Nucleoside Triphosphate Pyrophosphohydrolase"/>
    <property type="match status" value="1"/>
</dbReference>
<dbReference type="EMBL" id="VLTJ01000002">
    <property type="protein sequence ID" value="TSH99017.1"/>
    <property type="molecule type" value="Genomic_DNA"/>
</dbReference>
<comment type="cofactor">
    <cofactor evidence="14">
        <name>[4Fe-4S] cluster</name>
        <dbReference type="ChEBI" id="CHEBI:49883"/>
    </cofactor>
    <text evidence="14">Binds 1 [4Fe-4S] cluster.</text>
</comment>
<dbReference type="Pfam" id="PF14815">
    <property type="entry name" value="NUDIX_4"/>
    <property type="match status" value="1"/>
</dbReference>
<dbReference type="SMART" id="SM00478">
    <property type="entry name" value="ENDO3c"/>
    <property type="match status" value="1"/>
</dbReference>
<dbReference type="GO" id="GO:0046872">
    <property type="term" value="F:metal ion binding"/>
    <property type="evidence" value="ECO:0007669"/>
    <property type="project" value="UniProtKB-UniRule"/>
</dbReference>
<dbReference type="FunFam" id="1.10.340.30:FF:000002">
    <property type="entry name" value="Adenine DNA glycosylase"/>
    <property type="match status" value="1"/>
</dbReference>
<evidence type="ECO:0000256" key="5">
    <source>
        <dbReference type="ARBA" id="ARBA00022023"/>
    </source>
</evidence>
<organism evidence="17 18">
    <name type="scientific">Verticiella sediminum</name>
    <dbReference type="NCBI Taxonomy" id="1247510"/>
    <lineage>
        <taxon>Bacteria</taxon>
        <taxon>Pseudomonadati</taxon>
        <taxon>Pseudomonadota</taxon>
        <taxon>Betaproteobacteria</taxon>
        <taxon>Burkholderiales</taxon>
        <taxon>Alcaligenaceae</taxon>
        <taxon>Verticiella</taxon>
    </lineage>
</organism>
<keyword evidence="11" id="KW-0411">Iron-sulfur</keyword>
<comment type="caution">
    <text evidence="17">The sequence shown here is derived from an EMBL/GenBank/DDBJ whole genome shotgun (WGS) entry which is preliminary data.</text>
</comment>
<dbReference type="GO" id="GO:0051539">
    <property type="term" value="F:4 iron, 4 sulfur cluster binding"/>
    <property type="evidence" value="ECO:0007669"/>
    <property type="project" value="UniProtKB-UniRule"/>
</dbReference>
<dbReference type="GO" id="GO:0035485">
    <property type="term" value="F:adenine/guanine mispair binding"/>
    <property type="evidence" value="ECO:0007669"/>
    <property type="project" value="TreeGrafter"/>
</dbReference>
<dbReference type="InterPro" id="IPR005760">
    <property type="entry name" value="A/G_AdeGlyc_MutY"/>
</dbReference>
<evidence type="ECO:0000256" key="10">
    <source>
        <dbReference type="ARBA" id="ARBA00023004"/>
    </source>
</evidence>
<dbReference type="PROSITE" id="PS01155">
    <property type="entry name" value="ENDONUCLEASE_III_2"/>
    <property type="match status" value="1"/>
</dbReference>
<name>A0A556B1E9_9BURK</name>
<evidence type="ECO:0000256" key="4">
    <source>
        <dbReference type="ARBA" id="ARBA00012045"/>
    </source>
</evidence>
<dbReference type="GO" id="GO:0032357">
    <property type="term" value="F:oxidized purine DNA binding"/>
    <property type="evidence" value="ECO:0007669"/>
    <property type="project" value="TreeGrafter"/>
</dbReference>
<dbReference type="InterPro" id="IPR003265">
    <property type="entry name" value="HhH-GPD_domain"/>
</dbReference>
<evidence type="ECO:0000256" key="8">
    <source>
        <dbReference type="ARBA" id="ARBA00022763"/>
    </source>
</evidence>
<evidence type="ECO:0000256" key="11">
    <source>
        <dbReference type="ARBA" id="ARBA00023014"/>
    </source>
</evidence>
<dbReference type="NCBIfam" id="TIGR01084">
    <property type="entry name" value="mutY"/>
    <property type="match status" value="1"/>
</dbReference>
<evidence type="ECO:0000256" key="7">
    <source>
        <dbReference type="ARBA" id="ARBA00022723"/>
    </source>
</evidence>
<proteinExistence type="inferred from homology"/>
<comment type="similarity">
    <text evidence="3 14">Belongs to the Nth/MutY family.</text>
</comment>
<dbReference type="CDD" id="cd00056">
    <property type="entry name" value="ENDO3c"/>
    <property type="match status" value="1"/>
</dbReference>
<gene>
    <name evidence="17" type="primary">mutY</name>
    <name evidence="17" type="ORF">FOZ76_01220</name>
</gene>
<dbReference type="InterPro" id="IPR011257">
    <property type="entry name" value="DNA_glycosylase"/>
</dbReference>
<dbReference type="CDD" id="cd03431">
    <property type="entry name" value="NUDIX_DNA_Glycosylase_C-MutY"/>
    <property type="match status" value="1"/>
</dbReference>
<dbReference type="GO" id="GO:0000701">
    <property type="term" value="F:purine-specific mismatch base pair DNA N-glycosylase activity"/>
    <property type="evidence" value="ECO:0007669"/>
    <property type="project" value="UniProtKB-EC"/>
</dbReference>
<evidence type="ECO:0000256" key="13">
    <source>
        <dbReference type="ARBA" id="ARBA00023295"/>
    </source>
</evidence>
<dbReference type="EC" id="3.2.2.31" evidence="4 14"/>
<dbReference type="Proteomes" id="UP000318405">
    <property type="component" value="Unassembled WGS sequence"/>
</dbReference>
<evidence type="ECO:0000259" key="16">
    <source>
        <dbReference type="SMART" id="SM00478"/>
    </source>
</evidence>
<dbReference type="Pfam" id="PF00730">
    <property type="entry name" value="HhH-GPD"/>
    <property type="match status" value="1"/>
</dbReference>
<accession>A0A556B1E9</accession>
<keyword evidence="6" id="KW-0004">4Fe-4S</keyword>
<keyword evidence="13 14" id="KW-0326">Glycosidase</keyword>
<dbReference type="InterPro" id="IPR023170">
    <property type="entry name" value="HhH_base_excis_C"/>
</dbReference>
<dbReference type="InterPro" id="IPR029119">
    <property type="entry name" value="MutY_C"/>
</dbReference>
<dbReference type="GO" id="GO:0006298">
    <property type="term" value="P:mismatch repair"/>
    <property type="evidence" value="ECO:0007669"/>
    <property type="project" value="TreeGrafter"/>
</dbReference>
<evidence type="ECO:0000256" key="1">
    <source>
        <dbReference type="ARBA" id="ARBA00000843"/>
    </source>
</evidence>
<dbReference type="GO" id="GO:0006284">
    <property type="term" value="P:base-excision repair"/>
    <property type="evidence" value="ECO:0007669"/>
    <property type="project" value="UniProtKB-UniRule"/>
</dbReference>
<dbReference type="SUPFAM" id="SSF48150">
    <property type="entry name" value="DNA-glycosylase"/>
    <property type="match status" value="1"/>
</dbReference>
<comment type="catalytic activity">
    <reaction evidence="1 14">
        <text>Hydrolyzes free adenine bases from 7,8-dihydro-8-oxoguanine:adenine mismatched double-stranded DNA, leaving an apurinic site.</text>
        <dbReference type="EC" id="3.2.2.31"/>
    </reaction>
</comment>
<evidence type="ECO:0000256" key="2">
    <source>
        <dbReference type="ARBA" id="ARBA00002933"/>
    </source>
</evidence>
<dbReference type="AlphaFoldDB" id="A0A556B1E9"/>
<evidence type="ECO:0000256" key="3">
    <source>
        <dbReference type="ARBA" id="ARBA00008343"/>
    </source>
</evidence>
<evidence type="ECO:0000313" key="17">
    <source>
        <dbReference type="EMBL" id="TSH99017.1"/>
    </source>
</evidence>
<evidence type="ECO:0000256" key="9">
    <source>
        <dbReference type="ARBA" id="ARBA00022801"/>
    </source>
</evidence>
<dbReference type="Gene3D" id="1.10.340.30">
    <property type="entry name" value="Hypothetical protein, domain 2"/>
    <property type="match status" value="1"/>
</dbReference>
<feature type="domain" description="HhH-GPD" evidence="16">
    <location>
        <begin position="83"/>
        <end position="240"/>
    </location>
</feature>
<dbReference type="PANTHER" id="PTHR42944">
    <property type="entry name" value="ADENINE DNA GLYCOSYLASE"/>
    <property type="match status" value="1"/>
</dbReference>
<evidence type="ECO:0000256" key="6">
    <source>
        <dbReference type="ARBA" id="ARBA00022485"/>
    </source>
</evidence>
<keyword evidence="10 14" id="KW-0408">Iron</keyword>
<dbReference type="PANTHER" id="PTHR42944:SF1">
    <property type="entry name" value="ADENINE DNA GLYCOSYLASE"/>
    <property type="match status" value="1"/>
</dbReference>
<dbReference type="InterPro" id="IPR044298">
    <property type="entry name" value="MIG/MutY"/>
</dbReference>
<dbReference type="InterPro" id="IPR015797">
    <property type="entry name" value="NUDIX_hydrolase-like_dom_sf"/>
</dbReference>
<dbReference type="SUPFAM" id="SSF55811">
    <property type="entry name" value="Nudix"/>
    <property type="match status" value="1"/>
</dbReference>